<dbReference type="AlphaFoldDB" id="A0AA88KLC8"/>
<feature type="compositionally biased region" description="Polar residues" evidence="8">
    <location>
        <begin position="561"/>
        <end position="582"/>
    </location>
</feature>
<feature type="compositionally biased region" description="Low complexity" evidence="8">
    <location>
        <begin position="65"/>
        <end position="95"/>
    </location>
</feature>
<feature type="region of interest" description="Disordered" evidence="8">
    <location>
        <begin position="45"/>
        <end position="98"/>
    </location>
</feature>
<evidence type="ECO:0000256" key="5">
    <source>
        <dbReference type="ARBA" id="ARBA00023163"/>
    </source>
</evidence>
<keyword evidence="3 7" id="KW-0175">Coiled coil</keyword>
<evidence type="ECO:0000256" key="3">
    <source>
        <dbReference type="ARBA" id="ARBA00023054"/>
    </source>
</evidence>
<reference evidence="10 11" key="1">
    <citation type="journal article" date="2018" name="BMC Genomics">
        <title>The genome of Naegleria lovaniensis, the basis for a comparative approach to unravel pathogenicity factors of the human pathogenic amoeba N. fowleri.</title>
        <authorList>
            <person name="Liechti N."/>
            <person name="Schurch N."/>
            <person name="Bruggmann R."/>
            <person name="Wittwer M."/>
        </authorList>
    </citation>
    <scope>NUCLEOTIDE SEQUENCE [LARGE SCALE GENOMIC DNA]</scope>
    <source>
        <strain evidence="10 11">ATCC 30569</strain>
    </source>
</reference>
<dbReference type="PROSITE" id="PS51519">
    <property type="entry name" value="RWP_RK"/>
    <property type="match status" value="1"/>
</dbReference>
<evidence type="ECO:0000256" key="4">
    <source>
        <dbReference type="ARBA" id="ARBA00023125"/>
    </source>
</evidence>
<feature type="region of interest" description="Disordered" evidence="8">
    <location>
        <begin position="336"/>
        <end position="355"/>
    </location>
</feature>
<evidence type="ECO:0000313" key="10">
    <source>
        <dbReference type="EMBL" id="KAG2383525.1"/>
    </source>
</evidence>
<dbReference type="PANTHER" id="PTHR46373:SF2">
    <property type="entry name" value="RWP-RK DOMAIN-CONTAINING PROTEIN"/>
    <property type="match status" value="1"/>
</dbReference>
<feature type="region of interest" description="Disordered" evidence="8">
    <location>
        <begin position="364"/>
        <end position="430"/>
    </location>
</feature>
<evidence type="ECO:0000256" key="8">
    <source>
        <dbReference type="SAM" id="MobiDB-lite"/>
    </source>
</evidence>
<name>A0AA88KLC8_NAELO</name>
<feature type="compositionally biased region" description="Low complexity" evidence="8">
    <location>
        <begin position="548"/>
        <end position="560"/>
    </location>
</feature>
<comment type="caution">
    <text evidence="10">The sequence shown here is derived from an EMBL/GenBank/DDBJ whole genome shotgun (WGS) entry which is preliminary data.</text>
</comment>
<dbReference type="InterPro" id="IPR003035">
    <property type="entry name" value="RWP-RK_dom"/>
</dbReference>
<feature type="compositionally biased region" description="Basic residues" evidence="8">
    <location>
        <begin position="398"/>
        <end position="408"/>
    </location>
</feature>
<dbReference type="PANTHER" id="PTHR46373">
    <property type="entry name" value="PROTEIN RKD4"/>
    <property type="match status" value="1"/>
</dbReference>
<keyword evidence="2" id="KW-0805">Transcription regulation</keyword>
<feature type="region of interest" description="Disordered" evidence="8">
    <location>
        <begin position="543"/>
        <end position="582"/>
    </location>
</feature>
<feature type="coiled-coil region" evidence="7">
    <location>
        <begin position="499"/>
        <end position="526"/>
    </location>
</feature>
<dbReference type="InterPro" id="IPR044607">
    <property type="entry name" value="RKD-like"/>
</dbReference>
<gene>
    <name evidence="10" type="ORF">C9374_004196</name>
</gene>
<dbReference type="RefSeq" id="XP_044549204.1">
    <property type="nucleotide sequence ID" value="XM_044693808.1"/>
</dbReference>
<dbReference type="Proteomes" id="UP000816034">
    <property type="component" value="Unassembled WGS sequence"/>
</dbReference>
<dbReference type="GO" id="GO:0003677">
    <property type="term" value="F:DNA binding"/>
    <property type="evidence" value="ECO:0007669"/>
    <property type="project" value="UniProtKB-KW"/>
</dbReference>
<dbReference type="GeneID" id="68096651"/>
<keyword evidence="6" id="KW-0539">Nucleus</keyword>
<evidence type="ECO:0000256" key="6">
    <source>
        <dbReference type="ARBA" id="ARBA00023242"/>
    </source>
</evidence>
<evidence type="ECO:0000256" key="7">
    <source>
        <dbReference type="SAM" id="Coils"/>
    </source>
</evidence>
<keyword evidence="4" id="KW-0238">DNA-binding</keyword>
<evidence type="ECO:0000313" key="11">
    <source>
        <dbReference type="Proteomes" id="UP000816034"/>
    </source>
</evidence>
<evidence type="ECO:0000256" key="1">
    <source>
        <dbReference type="ARBA" id="ARBA00004049"/>
    </source>
</evidence>
<evidence type="ECO:0000256" key="2">
    <source>
        <dbReference type="ARBA" id="ARBA00023015"/>
    </source>
</evidence>
<proteinExistence type="predicted"/>
<keyword evidence="5" id="KW-0804">Transcription</keyword>
<protein>
    <recommendedName>
        <fullName evidence="9">RWP-RK domain-containing protein</fullName>
    </recommendedName>
</protein>
<evidence type="ECO:0000259" key="9">
    <source>
        <dbReference type="PROSITE" id="PS51519"/>
    </source>
</evidence>
<sequence>MQPPSSSPLHHVVLNSNNNTTAHHHQHLNNSNMLLNFAYQSSSSLTQQQSSSTPDHGLSSSNYHQVQQFSSEPSSSQISHYSNNHNYQPNNNNHHTYISMSHDQNFQNINTNHIQPHAQPSPSVMSMIENVPSSTTHNLIKNEPFSTSSSTENFYYNNHSSTMSNPMVDKNEQHAGLFDSLFHNSHQQNTHHYQGNSDPNTNLGLHNFNIHQTNVDVNSGMNNTIVGTSSYATANNTASLATILMNQTSQQQGFTNHSLGYSQISSQNNLSNMNNNTCGMVDLLNSEGTTVTPNISNSTLYTNHNMIGVTNNSQPGTMDQTFMNQQTGCYQQNQPFHFHNNVQNNSSTTDSYSQQGLTSQYQALQTPQPPQMPSSSFTRPSTTHDAALLDDEDLQEKPKKKNSKKKASKSANSPRSSTSSSPSASPTMVRKHRKNIAFEDIAACFEMPIRDASQMLGVSLTQLKRLCREFKIPRWPYRRLNSIQRRIEVLQIMQQRSETKNDEKSVQQTQMEIDKLQQEIIELKTNPSPNLISTLLNDGTLMTSGSVPSSSTEDSGTPSSLNDQFSFPTQDITRSPYNSQLQ</sequence>
<keyword evidence="11" id="KW-1185">Reference proteome</keyword>
<dbReference type="EMBL" id="PYSW02000020">
    <property type="protein sequence ID" value="KAG2383525.1"/>
    <property type="molecule type" value="Genomic_DNA"/>
</dbReference>
<feature type="compositionally biased region" description="Low complexity" evidence="8">
    <location>
        <begin position="409"/>
        <end position="427"/>
    </location>
</feature>
<comment type="function">
    <text evidence="1">Putative transcription factor.</text>
</comment>
<feature type="domain" description="RWP-RK" evidence="9">
    <location>
        <begin position="419"/>
        <end position="503"/>
    </location>
</feature>
<dbReference type="Pfam" id="PF02042">
    <property type="entry name" value="RWP-RK"/>
    <property type="match status" value="1"/>
</dbReference>
<dbReference type="GO" id="GO:0003700">
    <property type="term" value="F:DNA-binding transcription factor activity"/>
    <property type="evidence" value="ECO:0007669"/>
    <property type="project" value="InterPro"/>
</dbReference>
<organism evidence="10 11">
    <name type="scientific">Naegleria lovaniensis</name>
    <name type="common">Amoeba</name>
    <dbReference type="NCBI Taxonomy" id="51637"/>
    <lineage>
        <taxon>Eukaryota</taxon>
        <taxon>Discoba</taxon>
        <taxon>Heterolobosea</taxon>
        <taxon>Tetramitia</taxon>
        <taxon>Eutetramitia</taxon>
        <taxon>Vahlkampfiidae</taxon>
        <taxon>Naegleria</taxon>
    </lineage>
</organism>
<accession>A0AA88KLC8</accession>